<evidence type="ECO:0000256" key="4">
    <source>
        <dbReference type="ARBA" id="ARBA00022729"/>
    </source>
</evidence>
<keyword evidence="4" id="KW-0732">Signal</keyword>
<proteinExistence type="inferred from homology"/>
<dbReference type="PANTHER" id="PTHR11452">
    <property type="entry name" value="ALPHA-GALACTOSIDASE/ALPHA-N-ACETYLGALACTOSAMINIDASE"/>
    <property type="match status" value="1"/>
</dbReference>
<keyword evidence="10" id="KW-1185">Reference proteome</keyword>
<dbReference type="GO" id="GO:0005975">
    <property type="term" value="P:carbohydrate metabolic process"/>
    <property type="evidence" value="ECO:0007669"/>
    <property type="project" value="InterPro"/>
</dbReference>
<dbReference type="InterPro" id="IPR013780">
    <property type="entry name" value="Glyco_hydro_b"/>
</dbReference>
<feature type="non-terminal residue" evidence="9">
    <location>
        <position position="378"/>
    </location>
</feature>
<protein>
    <recommendedName>
        <fullName evidence="3 7">Alpha-galactosidase</fullName>
        <ecNumber evidence="3 7">3.2.1.22</ecNumber>
    </recommendedName>
    <alternativeName>
        <fullName evidence="7">Melibiase</fullName>
    </alternativeName>
</protein>
<dbReference type="AlphaFoldDB" id="A0A8E2EQ23"/>
<dbReference type="Gene3D" id="3.20.20.70">
    <property type="entry name" value="Aldolase class I"/>
    <property type="match status" value="1"/>
</dbReference>
<dbReference type="EC" id="3.2.1.22" evidence="3 7"/>
<dbReference type="EMBL" id="KV750880">
    <property type="protein sequence ID" value="OCL02791.1"/>
    <property type="molecule type" value="Genomic_DNA"/>
</dbReference>
<dbReference type="Proteomes" id="UP000250140">
    <property type="component" value="Unassembled WGS sequence"/>
</dbReference>
<comment type="catalytic activity">
    <reaction evidence="1 7">
        <text>Hydrolysis of terminal, non-reducing alpha-D-galactose residues in alpha-D-galactosides, including galactose oligosaccharides, galactomannans and galactolipids.</text>
        <dbReference type="EC" id="3.2.1.22"/>
    </reaction>
</comment>
<sequence length="378" mass="39689">LAAASAFISLGLKDLGYTYINMHDTWSTMSRDSNGNLVADPTKFHNGIKSLADEIHGMGLKFGLYGNSGTKTCSGYPGSQGYETQDAQQLTTWGVDYWKYDNCNTPSRNSQPRYTVMRDALPLTNSKILYSLCNWGADSVWTRGSQVGNSWRVGGDITDAWSSVASIAASNTDITSYATPGSFNDYYMMEISNGGLSEAEERAHFGLYAICKSPIILGIDPTKISSSSLNIIKNKAIIAINQDSLSKAASTFTPKGQPAPSSSSLYPYWAGPLSDGIVIGLIAFYGAATLTVNLADVPVLGSGGHNWTELYSGRIGSGTGVSADLGLHDMAIFRVSTKGGLTATTIATGSTSTTTSVVSTTMVTSGGSAGTGVGAVIE</sequence>
<dbReference type="InterPro" id="IPR017853">
    <property type="entry name" value="GH"/>
</dbReference>
<evidence type="ECO:0000256" key="2">
    <source>
        <dbReference type="ARBA" id="ARBA00009743"/>
    </source>
</evidence>
<dbReference type="GO" id="GO:0004557">
    <property type="term" value="F:alpha-galactosidase activity"/>
    <property type="evidence" value="ECO:0007669"/>
    <property type="project" value="UniProtKB-EC"/>
</dbReference>
<reference evidence="9 10" key="1">
    <citation type="journal article" date="2016" name="Nat. Commun.">
        <title>Ectomycorrhizal ecology is imprinted in the genome of the dominant symbiotic fungus Cenococcum geophilum.</title>
        <authorList>
            <consortium name="DOE Joint Genome Institute"/>
            <person name="Peter M."/>
            <person name="Kohler A."/>
            <person name="Ohm R.A."/>
            <person name="Kuo A."/>
            <person name="Krutzmann J."/>
            <person name="Morin E."/>
            <person name="Arend M."/>
            <person name="Barry K.W."/>
            <person name="Binder M."/>
            <person name="Choi C."/>
            <person name="Clum A."/>
            <person name="Copeland A."/>
            <person name="Grisel N."/>
            <person name="Haridas S."/>
            <person name="Kipfer T."/>
            <person name="LaButti K."/>
            <person name="Lindquist E."/>
            <person name="Lipzen A."/>
            <person name="Maire R."/>
            <person name="Meier B."/>
            <person name="Mihaltcheva S."/>
            <person name="Molinier V."/>
            <person name="Murat C."/>
            <person name="Poggeler S."/>
            <person name="Quandt C.A."/>
            <person name="Sperisen C."/>
            <person name="Tritt A."/>
            <person name="Tisserant E."/>
            <person name="Crous P.W."/>
            <person name="Henrissat B."/>
            <person name="Nehls U."/>
            <person name="Egli S."/>
            <person name="Spatafora J.W."/>
            <person name="Grigoriev I.V."/>
            <person name="Martin F.M."/>
        </authorList>
    </citation>
    <scope>NUCLEOTIDE SEQUENCE [LARGE SCALE GENOMIC DNA]</scope>
    <source>
        <strain evidence="9 10">CBS 207.34</strain>
    </source>
</reference>
<evidence type="ECO:0000259" key="8">
    <source>
        <dbReference type="Pfam" id="PF17801"/>
    </source>
</evidence>
<keyword evidence="6 7" id="KW-0326">Glycosidase</keyword>
<gene>
    <name evidence="9" type="ORF">AOQ84DRAFT_303981</name>
</gene>
<comment type="similarity">
    <text evidence="2 7">Belongs to the glycosyl hydrolase 27 family.</text>
</comment>
<evidence type="ECO:0000256" key="3">
    <source>
        <dbReference type="ARBA" id="ARBA00012755"/>
    </source>
</evidence>
<dbReference type="Pfam" id="PF17801">
    <property type="entry name" value="Melibiase_C"/>
    <property type="match status" value="1"/>
</dbReference>
<dbReference type="SUPFAM" id="SSF51445">
    <property type="entry name" value="(Trans)glycosidases"/>
    <property type="match status" value="1"/>
</dbReference>
<keyword evidence="5 7" id="KW-0378">Hydrolase</keyword>
<evidence type="ECO:0000256" key="7">
    <source>
        <dbReference type="RuleBase" id="RU361168"/>
    </source>
</evidence>
<dbReference type="CDD" id="cd14792">
    <property type="entry name" value="GH27"/>
    <property type="match status" value="1"/>
</dbReference>
<keyword evidence="7" id="KW-1015">Disulfide bond</keyword>
<organism evidence="9 10">
    <name type="scientific">Glonium stellatum</name>
    <dbReference type="NCBI Taxonomy" id="574774"/>
    <lineage>
        <taxon>Eukaryota</taxon>
        <taxon>Fungi</taxon>
        <taxon>Dikarya</taxon>
        <taxon>Ascomycota</taxon>
        <taxon>Pezizomycotina</taxon>
        <taxon>Dothideomycetes</taxon>
        <taxon>Pleosporomycetidae</taxon>
        <taxon>Gloniales</taxon>
        <taxon>Gloniaceae</taxon>
        <taxon>Glonium</taxon>
    </lineage>
</organism>
<evidence type="ECO:0000256" key="5">
    <source>
        <dbReference type="ARBA" id="ARBA00022801"/>
    </source>
</evidence>
<dbReference type="Gene3D" id="2.60.40.1180">
    <property type="entry name" value="Golgi alpha-mannosidase II"/>
    <property type="match status" value="1"/>
</dbReference>
<dbReference type="OrthoDB" id="5795902at2759"/>
<evidence type="ECO:0000256" key="6">
    <source>
        <dbReference type="ARBA" id="ARBA00023295"/>
    </source>
</evidence>
<name>A0A8E2EQ23_9PEZI</name>
<dbReference type="Pfam" id="PF16499">
    <property type="entry name" value="Melibiase_2"/>
    <property type="match status" value="1"/>
</dbReference>
<dbReference type="InterPro" id="IPR013785">
    <property type="entry name" value="Aldolase_TIM"/>
</dbReference>
<feature type="domain" description="Alpha galactosidase C-terminal" evidence="8">
    <location>
        <begin position="267"/>
        <end position="335"/>
    </location>
</feature>
<evidence type="ECO:0000256" key="1">
    <source>
        <dbReference type="ARBA" id="ARBA00001255"/>
    </source>
</evidence>
<evidence type="ECO:0000313" key="10">
    <source>
        <dbReference type="Proteomes" id="UP000250140"/>
    </source>
</evidence>
<evidence type="ECO:0000313" key="9">
    <source>
        <dbReference type="EMBL" id="OCL02791.1"/>
    </source>
</evidence>
<dbReference type="InterPro" id="IPR002241">
    <property type="entry name" value="Glyco_hydro_27"/>
</dbReference>
<dbReference type="PANTHER" id="PTHR11452:SF75">
    <property type="entry name" value="ALPHA-GALACTOSIDASE MEL1"/>
    <property type="match status" value="1"/>
</dbReference>
<dbReference type="PRINTS" id="PR00740">
    <property type="entry name" value="GLHYDRLASE27"/>
</dbReference>
<accession>A0A8E2EQ23</accession>
<dbReference type="InterPro" id="IPR041233">
    <property type="entry name" value="Melibiase_C"/>
</dbReference>